<name>D8LZE6_BLAHO</name>
<dbReference type="InterPro" id="IPR012901">
    <property type="entry name" value="CARME"/>
</dbReference>
<dbReference type="OrthoDB" id="978at2759"/>
<sequence>MFGIPTHKRDRLSAPYQMSKVKSTLHQIVRDWSSEGKEERYLCYKPLLEALEKYVPIHRNEDGSVNPENQRRVLVPGCGLSRLLFEVVERGYGGQGNEFSYQMLLVSNYMLNHVFEPESIEIYPWTDNTNNIFAKGDNNRCILVPDVVPCRAIQQGSDFSMCAGEFLESYENQENEWDCVLTCFFIDTAPVVFDYIEVIHKILKPGGYWINLGPLLYHWQCTEDITMEEMDERYEQSFEISFEEIEEAMKQKGFKFEEMHRVCTPYADNM</sequence>
<reference evidence="6" key="1">
    <citation type="submission" date="2010-02" db="EMBL/GenBank/DDBJ databases">
        <title>Sequencing and annotation of the Blastocystis hominis genome.</title>
        <authorList>
            <person name="Wincker P."/>
        </authorList>
    </citation>
    <scope>NUCLEOTIDE SEQUENCE</scope>
    <source>
        <strain evidence="6">Singapore isolate B</strain>
    </source>
</reference>
<keyword evidence="5" id="KW-0949">S-adenosyl-L-methionine</keyword>
<evidence type="ECO:0000313" key="6">
    <source>
        <dbReference type="EMBL" id="CBK21185.2"/>
    </source>
</evidence>
<evidence type="ECO:0000256" key="4">
    <source>
        <dbReference type="ARBA" id="ARBA00022679"/>
    </source>
</evidence>
<evidence type="ECO:0000313" key="7">
    <source>
        <dbReference type="Proteomes" id="UP000008312"/>
    </source>
</evidence>
<dbReference type="PANTHER" id="PTHR12303:SF6">
    <property type="entry name" value="CARNOSINE N-METHYLTRANSFERASE"/>
    <property type="match status" value="1"/>
</dbReference>
<gene>
    <name evidence="6" type="ORF">GSBLH_T00001376001</name>
</gene>
<dbReference type="InterPro" id="IPR029063">
    <property type="entry name" value="SAM-dependent_MTases_sf"/>
</dbReference>
<dbReference type="Pfam" id="PF07942">
    <property type="entry name" value="CARME"/>
    <property type="match status" value="1"/>
</dbReference>
<proteinExistence type="inferred from homology"/>
<comment type="similarity">
    <text evidence="1">Belongs to the carnosine N-methyltransferase family.</text>
</comment>
<dbReference type="AlphaFoldDB" id="D8LZE6"/>
<organism evidence="6">
    <name type="scientific">Blastocystis hominis</name>
    <dbReference type="NCBI Taxonomy" id="12968"/>
    <lineage>
        <taxon>Eukaryota</taxon>
        <taxon>Sar</taxon>
        <taxon>Stramenopiles</taxon>
        <taxon>Bigyra</taxon>
        <taxon>Opalozoa</taxon>
        <taxon>Opalinata</taxon>
        <taxon>Blastocystidae</taxon>
        <taxon>Blastocystis</taxon>
    </lineage>
</organism>
<dbReference type="GeneID" id="24918640"/>
<dbReference type="Proteomes" id="UP000008312">
    <property type="component" value="Unassembled WGS sequence"/>
</dbReference>
<dbReference type="OMA" id="ANEWTIH"/>
<dbReference type="Gene3D" id="3.40.50.150">
    <property type="entry name" value="Vaccinia Virus protein VP39"/>
    <property type="match status" value="1"/>
</dbReference>
<dbReference type="SUPFAM" id="SSF53335">
    <property type="entry name" value="S-adenosyl-L-methionine-dependent methyltransferases"/>
    <property type="match status" value="1"/>
</dbReference>
<keyword evidence="4" id="KW-0808">Transferase</keyword>
<evidence type="ECO:0000256" key="1">
    <source>
        <dbReference type="ARBA" id="ARBA00010086"/>
    </source>
</evidence>
<evidence type="ECO:0000256" key="5">
    <source>
        <dbReference type="ARBA" id="ARBA00022691"/>
    </source>
</evidence>
<protein>
    <recommendedName>
        <fullName evidence="2">carnosine N-methyltransferase</fullName>
        <ecNumber evidence="2">2.1.1.22</ecNumber>
    </recommendedName>
</protein>
<dbReference type="EC" id="2.1.1.22" evidence="2"/>
<dbReference type="GO" id="GO:0030735">
    <property type="term" value="F:carnosine N-methyltransferase activity"/>
    <property type="evidence" value="ECO:0007669"/>
    <property type="project" value="UniProtKB-EC"/>
</dbReference>
<dbReference type="InParanoid" id="D8LZE6"/>
<dbReference type="GO" id="GO:0032259">
    <property type="term" value="P:methylation"/>
    <property type="evidence" value="ECO:0007669"/>
    <property type="project" value="UniProtKB-KW"/>
</dbReference>
<dbReference type="EMBL" id="FN668640">
    <property type="protein sequence ID" value="CBK21185.2"/>
    <property type="molecule type" value="Genomic_DNA"/>
</dbReference>
<keyword evidence="7" id="KW-1185">Reference proteome</keyword>
<evidence type="ECO:0000256" key="2">
    <source>
        <dbReference type="ARBA" id="ARBA00012003"/>
    </source>
</evidence>
<dbReference type="RefSeq" id="XP_012895233.1">
    <property type="nucleotide sequence ID" value="XM_013039779.1"/>
</dbReference>
<dbReference type="PANTHER" id="PTHR12303">
    <property type="entry name" value="CARNOSINE N-METHYLTRANSFERASE"/>
    <property type="match status" value="1"/>
</dbReference>
<evidence type="ECO:0000256" key="3">
    <source>
        <dbReference type="ARBA" id="ARBA00022603"/>
    </source>
</evidence>
<accession>D8LZE6</accession>
<dbReference type="SMART" id="SM01296">
    <property type="entry name" value="N2227"/>
    <property type="match status" value="1"/>
</dbReference>
<keyword evidence="3" id="KW-0489">Methyltransferase</keyword>